<evidence type="ECO:0000256" key="1">
    <source>
        <dbReference type="SAM" id="Phobius"/>
    </source>
</evidence>
<protein>
    <recommendedName>
        <fullName evidence="4">Cation/multidrug efflux pump</fullName>
    </recommendedName>
</protein>
<accession>A0ABV7HBH8</accession>
<name>A0ABV7HBH8_9GAMM</name>
<keyword evidence="1" id="KW-1133">Transmembrane helix</keyword>
<keyword evidence="1" id="KW-0472">Membrane</keyword>
<organism evidence="2 3">
    <name type="scientific">Litoribrevibacter euphylliae</name>
    <dbReference type="NCBI Taxonomy" id="1834034"/>
    <lineage>
        <taxon>Bacteria</taxon>
        <taxon>Pseudomonadati</taxon>
        <taxon>Pseudomonadota</taxon>
        <taxon>Gammaproteobacteria</taxon>
        <taxon>Oceanospirillales</taxon>
        <taxon>Oceanospirillaceae</taxon>
        <taxon>Litoribrevibacter</taxon>
    </lineage>
</organism>
<feature type="transmembrane region" description="Helical" evidence="1">
    <location>
        <begin position="38"/>
        <end position="57"/>
    </location>
</feature>
<keyword evidence="3" id="KW-1185">Reference proteome</keyword>
<feature type="transmembrane region" description="Helical" evidence="1">
    <location>
        <begin position="6"/>
        <end position="26"/>
    </location>
</feature>
<dbReference type="Proteomes" id="UP001595476">
    <property type="component" value="Unassembled WGS sequence"/>
</dbReference>
<keyword evidence="1" id="KW-0812">Transmembrane</keyword>
<gene>
    <name evidence="2" type="ORF">ACFOEK_02960</name>
</gene>
<evidence type="ECO:0000313" key="3">
    <source>
        <dbReference type="Proteomes" id="UP001595476"/>
    </source>
</evidence>
<sequence>MELALLTYTLIGCGAIILLVAAFIFFRLTNWLVWLKGNVPVLVGAIGVWLALIGWSLTPYVSVSATHGVMNASVVKLTDRDFKLVIDDGVRSYELVGKGDHFQTKITLVSPNGFWTMLGFPKLVVLNSMLIETNQFEQSVLSDERDEWLRPESAAGDFHPAGFEHQEVLSRQLPLASGALYSLVLQQDRLVWIAANEEAKRVAGF</sequence>
<evidence type="ECO:0000313" key="2">
    <source>
        <dbReference type="EMBL" id="MFC3149976.1"/>
    </source>
</evidence>
<dbReference type="EMBL" id="JBHRSZ010000002">
    <property type="protein sequence ID" value="MFC3149976.1"/>
    <property type="molecule type" value="Genomic_DNA"/>
</dbReference>
<reference evidence="3" key="1">
    <citation type="journal article" date="2019" name="Int. J. Syst. Evol. Microbiol.">
        <title>The Global Catalogue of Microorganisms (GCM) 10K type strain sequencing project: providing services to taxonomists for standard genome sequencing and annotation.</title>
        <authorList>
            <consortium name="The Broad Institute Genomics Platform"/>
            <consortium name="The Broad Institute Genome Sequencing Center for Infectious Disease"/>
            <person name="Wu L."/>
            <person name="Ma J."/>
        </authorList>
    </citation>
    <scope>NUCLEOTIDE SEQUENCE [LARGE SCALE GENOMIC DNA]</scope>
    <source>
        <strain evidence="3">KCTC 52438</strain>
    </source>
</reference>
<comment type="caution">
    <text evidence="2">The sequence shown here is derived from an EMBL/GenBank/DDBJ whole genome shotgun (WGS) entry which is preliminary data.</text>
</comment>
<evidence type="ECO:0008006" key="4">
    <source>
        <dbReference type="Google" id="ProtNLM"/>
    </source>
</evidence>
<proteinExistence type="predicted"/>
<dbReference type="RefSeq" id="WP_386715929.1">
    <property type="nucleotide sequence ID" value="NZ_JBHRSZ010000002.1"/>
</dbReference>